<name>M1DQM6_SOLTU</name>
<feature type="compositionally biased region" description="Basic and acidic residues" evidence="1">
    <location>
        <begin position="83"/>
        <end position="94"/>
    </location>
</feature>
<reference evidence="2" key="2">
    <citation type="submission" date="2015-06" db="UniProtKB">
        <authorList>
            <consortium name="EnsemblPlants"/>
        </authorList>
    </citation>
    <scope>IDENTIFICATION</scope>
    <source>
        <strain evidence="2">DM1-3 516 R44</strain>
    </source>
</reference>
<dbReference type="EnsemblPlants" id="PGSC0003DMT400092831">
    <property type="protein sequence ID" value="PGSC0003DMT400092831"/>
    <property type="gene ID" value="PGSC0003DMG400042402"/>
</dbReference>
<dbReference type="HOGENOM" id="CLU_1799879_0_0_1"/>
<keyword evidence="3" id="KW-1185">Reference proteome</keyword>
<dbReference type="Gramene" id="PGSC0003DMT400092831">
    <property type="protein sequence ID" value="PGSC0003DMT400092831"/>
    <property type="gene ID" value="PGSC0003DMG400042402"/>
</dbReference>
<organism evidence="2 3">
    <name type="scientific">Solanum tuberosum</name>
    <name type="common">Potato</name>
    <dbReference type="NCBI Taxonomy" id="4113"/>
    <lineage>
        <taxon>Eukaryota</taxon>
        <taxon>Viridiplantae</taxon>
        <taxon>Streptophyta</taxon>
        <taxon>Embryophyta</taxon>
        <taxon>Tracheophyta</taxon>
        <taxon>Spermatophyta</taxon>
        <taxon>Magnoliopsida</taxon>
        <taxon>eudicotyledons</taxon>
        <taxon>Gunneridae</taxon>
        <taxon>Pentapetalae</taxon>
        <taxon>asterids</taxon>
        <taxon>lamiids</taxon>
        <taxon>Solanales</taxon>
        <taxon>Solanaceae</taxon>
        <taxon>Solanoideae</taxon>
        <taxon>Solaneae</taxon>
        <taxon>Solanum</taxon>
    </lineage>
</organism>
<proteinExistence type="predicted"/>
<accession>M1DQM6</accession>
<dbReference type="Proteomes" id="UP000011115">
    <property type="component" value="Unassembled WGS sequence"/>
</dbReference>
<dbReference type="AlphaFoldDB" id="M1DQM6"/>
<feature type="compositionally biased region" description="Acidic residues" evidence="1">
    <location>
        <begin position="108"/>
        <end position="127"/>
    </location>
</feature>
<reference evidence="3" key="1">
    <citation type="journal article" date="2011" name="Nature">
        <title>Genome sequence and analysis of the tuber crop potato.</title>
        <authorList>
            <consortium name="The Potato Genome Sequencing Consortium"/>
        </authorList>
    </citation>
    <scope>NUCLEOTIDE SEQUENCE [LARGE SCALE GENOMIC DNA]</scope>
    <source>
        <strain evidence="3">cv. DM1-3 516 R44</strain>
    </source>
</reference>
<evidence type="ECO:0000256" key="1">
    <source>
        <dbReference type="SAM" id="MobiDB-lite"/>
    </source>
</evidence>
<protein>
    <submittedName>
        <fullName evidence="2">Uncharacterized protein</fullName>
    </submittedName>
</protein>
<sequence>MKLEYREIEEHAVIRFKVGLNKENFSKMTLLRFATLNDAFEAAHKIELEFKEEKVSKFETSSSNSWVKNKGGSQTSSGWNKSSDAKKPYEKKPFEGNTPSIEENPASDGEEDPQEEDEFEDEEDVEPDLCVKEGESVAPLYLVR</sequence>
<evidence type="ECO:0000313" key="3">
    <source>
        <dbReference type="Proteomes" id="UP000011115"/>
    </source>
</evidence>
<dbReference type="PaxDb" id="4113-PGSC0003DMT400092831"/>
<feature type="compositionally biased region" description="Polar residues" evidence="1">
    <location>
        <begin position="58"/>
        <end position="82"/>
    </location>
</feature>
<dbReference type="InParanoid" id="M1DQM6"/>
<feature type="region of interest" description="Disordered" evidence="1">
    <location>
        <begin position="54"/>
        <end position="144"/>
    </location>
</feature>
<evidence type="ECO:0000313" key="2">
    <source>
        <dbReference type="EnsemblPlants" id="PGSC0003DMT400092831"/>
    </source>
</evidence>